<protein>
    <submittedName>
        <fullName evidence="3">Oxidoreductase family protein</fullName>
    </submittedName>
</protein>
<feature type="compositionally biased region" description="Pro residues" evidence="1">
    <location>
        <begin position="15"/>
        <end position="27"/>
    </location>
</feature>
<dbReference type="Proteomes" id="UP000245812">
    <property type="component" value="Unassembled WGS sequence"/>
</dbReference>
<evidence type="ECO:0000259" key="2">
    <source>
        <dbReference type="Pfam" id="PF09791"/>
    </source>
</evidence>
<evidence type="ECO:0000313" key="3">
    <source>
        <dbReference type="EMBL" id="PWK87794.1"/>
    </source>
</evidence>
<feature type="region of interest" description="Disordered" evidence="1">
    <location>
        <begin position="1"/>
        <end position="44"/>
    </location>
</feature>
<sequence>MPVPRCPLRNDRQPPMQPPAPPPPSDPVPDDPRPRPPEEPAPGDCCGGGCAYCVNDRYAEELAAYREALAAWLRRHPGAAP</sequence>
<comment type="caution">
    <text evidence="3">The sequence shown here is derived from an EMBL/GenBank/DDBJ whole genome shotgun (WGS) entry which is preliminary data.</text>
</comment>
<dbReference type="AlphaFoldDB" id="A0A316I2X8"/>
<keyword evidence="4" id="KW-1185">Reference proteome</keyword>
<reference evidence="3 4" key="1">
    <citation type="submission" date="2018-05" db="EMBL/GenBank/DDBJ databases">
        <title>Genomic Encyclopedia of Type Strains, Phase IV (KMG-IV): sequencing the most valuable type-strain genomes for metagenomic binning, comparative biology and taxonomic classification.</title>
        <authorList>
            <person name="Goeker M."/>
        </authorList>
    </citation>
    <scope>NUCLEOTIDE SEQUENCE [LARGE SCALE GENOMIC DNA]</scope>
    <source>
        <strain evidence="3 4">DSM 14263</strain>
    </source>
</reference>
<organism evidence="3 4">
    <name type="scientific">Fulvimonas soli</name>
    <dbReference type="NCBI Taxonomy" id="155197"/>
    <lineage>
        <taxon>Bacteria</taxon>
        <taxon>Pseudomonadati</taxon>
        <taxon>Pseudomonadota</taxon>
        <taxon>Gammaproteobacteria</taxon>
        <taxon>Lysobacterales</taxon>
        <taxon>Rhodanobacteraceae</taxon>
        <taxon>Fulvimonas</taxon>
    </lineage>
</organism>
<gene>
    <name evidence="3" type="ORF">C7456_106287</name>
</gene>
<accession>A0A316I2X8</accession>
<name>A0A316I2X8_9GAMM</name>
<proteinExistence type="predicted"/>
<dbReference type="Pfam" id="PF09791">
    <property type="entry name" value="Oxidored-like"/>
    <property type="match status" value="1"/>
</dbReference>
<evidence type="ECO:0000256" key="1">
    <source>
        <dbReference type="SAM" id="MobiDB-lite"/>
    </source>
</evidence>
<evidence type="ECO:0000313" key="4">
    <source>
        <dbReference type="Proteomes" id="UP000245812"/>
    </source>
</evidence>
<dbReference type="EMBL" id="QGHC01000006">
    <property type="protein sequence ID" value="PWK87794.1"/>
    <property type="molecule type" value="Genomic_DNA"/>
</dbReference>
<feature type="domain" description="Oxidoreductase-like" evidence="2">
    <location>
        <begin position="33"/>
        <end position="72"/>
    </location>
</feature>
<dbReference type="InterPro" id="IPR019180">
    <property type="entry name" value="Oxidoreductase-like_N"/>
</dbReference>